<name>A0AAE1WIY8_9LAMI</name>
<reference evidence="1" key="1">
    <citation type="submission" date="2020-06" db="EMBL/GenBank/DDBJ databases">
        <authorList>
            <person name="Li T."/>
            <person name="Hu X."/>
            <person name="Zhang T."/>
            <person name="Song X."/>
            <person name="Zhang H."/>
            <person name="Dai N."/>
            <person name="Sheng W."/>
            <person name="Hou X."/>
            <person name="Wei L."/>
        </authorList>
    </citation>
    <scope>NUCLEOTIDE SEQUENCE</scope>
    <source>
        <strain evidence="1">K16</strain>
        <tissue evidence="1">Leaf</tissue>
    </source>
</reference>
<accession>A0AAE1WIY8</accession>
<dbReference type="AlphaFoldDB" id="A0AAE1WIY8"/>
<gene>
    <name evidence="1" type="ORF">Sango_1902300</name>
</gene>
<dbReference type="Proteomes" id="UP001289374">
    <property type="component" value="Unassembled WGS sequence"/>
</dbReference>
<protein>
    <submittedName>
        <fullName evidence="1">Uncharacterized protein</fullName>
    </submittedName>
</protein>
<sequence>MWSWMLKSLLKSSSYDSDLGRMLKQLNATLLVLIPKIQLPKEVLDYRPISCCNVLHMVMVNKMKVVLYKLIDPSQNAFVPSKSISADWAGFYMVAEGRVG</sequence>
<evidence type="ECO:0000313" key="2">
    <source>
        <dbReference type="Proteomes" id="UP001289374"/>
    </source>
</evidence>
<dbReference type="EMBL" id="JACGWL010000010">
    <property type="protein sequence ID" value="KAK4394315.1"/>
    <property type="molecule type" value="Genomic_DNA"/>
</dbReference>
<reference evidence="1" key="2">
    <citation type="journal article" date="2024" name="Plant">
        <title>Genomic evolution and insights into agronomic trait innovations of Sesamum species.</title>
        <authorList>
            <person name="Miao H."/>
            <person name="Wang L."/>
            <person name="Qu L."/>
            <person name="Liu H."/>
            <person name="Sun Y."/>
            <person name="Le M."/>
            <person name="Wang Q."/>
            <person name="Wei S."/>
            <person name="Zheng Y."/>
            <person name="Lin W."/>
            <person name="Duan Y."/>
            <person name="Cao H."/>
            <person name="Xiong S."/>
            <person name="Wang X."/>
            <person name="Wei L."/>
            <person name="Li C."/>
            <person name="Ma Q."/>
            <person name="Ju M."/>
            <person name="Zhao R."/>
            <person name="Li G."/>
            <person name="Mu C."/>
            <person name="Tian Q."/>
            <person name="Mei H."/>
            <person name="Zhang T."/>
            <person name="Gao T."/>
            <person name="Zhang H."/>
        </authorList>
    </citation>
    <scope>NUCLEOTIDE SEQUENCE</scope>
    <source>
        <strain evidence="1">K16</strain>
    </source>
</reference>
<proteinExistence type="predicted"/>
<comment type="caution">
    <text evidence="1">The sequence shown here is derived from an EMBL/GenBank/DDBJ whole genome shotgun (WGS) entry which is preliminary data.</text>
</comment>
<keyword evidence="2" id="KW-1185">Reference proteome</keyword>
<evidence type="ECO:0000313" key="1">
    <source>
        <dbReference type="EMBL" id="KAK4394315.1"/>
    </source>
</evidence>
<organism evidence="1 2">
    <name type="scientific">Sesamum angolense</name>
    <dbReference type="NCBI Taxonomy" id="2727404"/>
    <lineage>
        <taxon>Eukaryota</taxon>
        <taxon>Viridiplantae</taxon>
        <taxon>Streptophyta</taxon>
        <taxon>Embryophyta</taxon>
        <taxon>Tracheophyta</taxon>
        <taxon>Spermatophyta</taxon>
        <taxon>Magnoliopsida</taxon>
        <taxon>eudicotyledons</taxon>
        <taxon>Gunneridae</taxon>
        <taxon>Pentapetalae</taxon>
        <taxon>asterids</taxon>
        <taxon>lamiids</taxon>
        <taxon>Lamiales</taxon>
        <taxon>Pedaliaceae</taxon>
        <taxon>Sesamum</taxon>
    </lineage>
</organism>